<dbReference type="Pfam" id="PF04266">
    <property type="entry name" value="ASCH"/>
    <property type="match status" value="1"/>
</dbReference>
<sequence>MPRGDYAGLMPSATAPHPLTPPDAAAARALWKAWVSGLPDAQTPAEAYALGQFGDHRAMADELLDLVLRGVKTATASLLAEYRWEGETPPSIGAHTVFCDGSGVPRVIVRTTRLEIRRFDAVDADHARAEGEGDRSLAHWRAEHRAFWDRICTAAGTRFAPEMEVVLEHFAVVWPPAEDSARHLATPG</sequence>
<protein>
    <submittedName>
        <fullName evidence="2">ASCH domain-containing protein</fullName>
    </submittedName>
</protein>
<evidence type="ECO:0000313" key="3">
    <source>
        <dbReference type="Proteomes" id="UP001501736"/>
    </source>
</evidence>
<dbReference type="PANTHER" id="PTHR39203">
    <property type="entry name" value="CYTOPLASMIC PROTEIN-RELATED"/>
    <property type="match status" value="1"/>
</dbReference>
<dbReference type="PANTHER" id="PTHR39203:SF1">
    <property type="entry name" value="CYTOPLASMIC PROTEIN"/>
    <property type="match status" value="1"/>
</dbReference>
<organism evidence="2 3">
    <name type="scientific">Nesterenkonia halobia</name>
    <dbReference type="NCBI Taxonomy" id="37922"/>
    <lineage>
        <taxon>Bacteria</taxon>
        <taxon>Bacillati</taxon>
        <taxon>Actinomycetota</taxon>
        <taxon>Actinomycetes</taxon>
        <taxon>Micrococcales</taxon>
        <taxon>Micrococcaceae</taxon>
        <taxon>Nesterenkonia</taxon>
    </lineage>
</organism>
<dbReference type="EMBL" id="BAAAYG010000009">
    <property type="protein sequence ID" value="GAA3286457.1"/>
    <property type="molecule type" value="Genomic_DNA"/>
</dbReference>
<dbReference type="Proteomes" id="UP001501736">
    <property type="component" value="Unassembled WGS sequence"/>
</dbReference>
<gene>
    <name evidence="2" type="ORF">GCM10020260_21240</name>
</gene>
<name>A0ABP6RH95_9MICC</name>
<dbReference type="InterPro" id="IPR015947">
    <property type="entry name" value="PUA-like_sf"/>
</dbReference>
<evidence type="ECO:0000313" key="2">
    <source>
        <dbReference type="EMBL" id="GAA3286457.1"/>
    </source>
</evidence>
<proteinExistence type="predicted"/>
<dbReference type="SUPFAM" id="SSF88697">
    <property type="entry name" value="PUA domain-like"/>
    <property type="match status" value="1"/>
</dbReference>
<feature type="domain" description="ASCH" evidence="1">
    <location>
        <begin position="51"/>
        <end position="174"/>
    </location>
</feature>
<comment type="caution">
    <text evidence="2">The sequence shown here is derived from an EMBL/GenBank/DDBJ whole genome shotgun (WGS) entry which is preliminary data.</text>
</comment>
<dbReference type="InterPro" id="IPR007374">
    <property type="entry name" value="ASCH_domain"/>
</dbReference>
<reference evidence="3" key="1">
    <citation type="journal article" date="2019" name="Int. J. Syst. Evol. Microbiol.">
        <title>The Global Catalogue of Microorganisms (GCM) 10K type strain sequencing project: providing services to taxonomists for standard genome sequencing and annotation.</title>
        <authorList>
            <consortium name="The Broad Institute Genomics Platform"/>
            <consortium name="The Broad Institute Genome Sequencing Center for Infectious Disease"/>
            <person name="Wu L."/>
            <person name="Ma J."/>
        </authorList>
    </citation>
    <scope>NUCLEOTIDE SEQUENCE [LARGE SCALE GENOMIC DNA]</scope>
    <source>
        <strain evidence="3">JCM 11483</strain>
    </source>
</reference>
<keyword evidence="3" id="KW-1185">Reference proteome</keyword>
<dbReference type="CDD" id="cd06553">
    <property type="entry name" value="ASCH_Ef3133_like"/>
    <property type="match status" value="1"/>
</dbReference>
<dbReference type="InterPro" id="IPR009326">
    <property type="entry name" value="DUF984"/>
</dbReference>
<dbReference type="Gene3D" id="3.10.400.10">
    <property type="entry name" value="Sulfate adenylyltransferase"/>
    <property type="match status" value="1"/>
</dbReference>
<evidence type="ECO:0000259" key="1">
    <source>
        <dbReference type="SMART" id="SM01022"/>
    </source>
</evidence>
<accession>A0ABP6RH95</accession>
<dbReference type="SMART" id="SM01022">
    <property type="entry name" value="ASCH"/>
    <property type="match status" value="1"/>
</dbReference>